<accession>A0A2P2CA44</accession>
<sequence length="31" mass="3802">MMKRIRTHIESKRSANQLQAMYMWRPAPGRR</sequence>
<reference evidence="1" key="1">
    <citation type="submission" date="2015-08" db="EMBL/GenBank/DDBJ databases">
        <authorList>
            <person name="Babu N.S."/>
            <person name="Beckwith C.J."/>
            <person name="Beseler K.G."/>
            <person name="Brison A."/>
            <person name="Carone J.V."/>
            <person name="Caskin T.P."/>
            <person name="Diamond M."/>
            <person name="Durham M.E."/>
            <person name="Foxe J.M."/>
            <person name="Go M."/>
            <person name="Henderson B.A."/>
            <person name="Jones I.B."/>
            <person name="McGettigan J.A."/>
            <person name="Micheletti S.J."/>
            <person name="Nasrallah M.E."/>
            <person name="Ortiz D."/>
            <person name="Piller C.R."/>
            <person name="Privatt S.R."/>
            <person name="Schneider S.L."/>
            <person name="Sharp S."/>
            <person name="Smith T.C."/>
            <person name="Stanton J.D."/>
            <person name="Ullery H.E."/>
            <person name="Wilson R.J."/>
            <person name="Serrano M.G."/>
            <person name="Buck G."/>
            <person name="Lee V."/>
            <person name="Wang Y."/>
            <person name="Carvalho R."/>
            <person name="Voegtly L."/>
            <person name="Shi R."/>
            <person name="Duckworth R."/>
            <person name="Johnson A."/>
            <person name="Loviza R."/>
            <person name="Walstead R."/>
            <person name="Shah Z."/>
            <person name="Kiflezghi M."/>
            <person name="Wade K."/>
            <person name="Ball S.L."/>
            <person name="Bradley K.W."/>
            <person name="Asai D.J."/>
            <person name="Bowman C.A."/>
            <person name="Russell D.A."/>
            <person name="Pope W.H."/>
            <person name="Jacobs-Sera D."/>
            <person name="Hendrix R.W."/>
            <person name="Hatfull G.F."/>
        </authorList>
    </citation>
    <scope>NUCLEOTIDE SEQUENCE</scope>
</reference>
<gene>
    <name evidence="1" type="ORF">NOCA1130205</name>
</gene>
<dbReference type="AlphaFoldDB" id="A0A2P2CA44"/>
<evidence type="ECO:0000313" key="1">
    <source>
        <dbReference type="EMBL" id="CUR57762.1"/>
    </source>
</evidence>
<name>A0A2P2CA44_9ZZZZ</name>
<organism evidence="1">
    <name type="scientific">metagenome</name>
    <dbReference type="NCBI Taxonomy" id="256318"/>
    <lineage>
        <taxon>unclassified sequences</taxon>
        <taxon>metagenomes</taxon>
    </lineage>
</organism>
<dbReference type="EMBL" id="CZKB01000005">
    <property type="protein sequence ID" value="CUR57762.1"/>
    <property type="molecule type" value="Genomic_DNA"/>
</dbReference>
<protein>
    <submittedName>
        <fullName evidence="1">Uncharacterized protein</fullName>
    </submittedName>
</protein>
<proteinExistence type="predicted"/>